<dbReference type="Proteomes" id="UP000301751">
    <property type="component" value="Unassembled WGS sequence"/>
</dbReference>
<dbReference type="InterPro" id="IPR040442">
    <property type="entry name" value="Pyrv_kinase-like_dom_sf"/>
</dbReference>
<accession>A0A480AJS2</accession>
<evidence type="ECO:0000313" key="1">
    <source>
        <dbReference type="EMBL" id="GCL61791.1"/>
    </source>
</evidence>
<keyword evidence="2" id="KW-1185">Reference proteome</keyword>
<dbReference type="PANTHER" id="PTHR42905">
    <property type="entry name" value="PHOSPHOENOLPYRUVATE CARBOXYLASE"/>
    <property type="match status" value="1"/>
</dbReference>
<evidence type="ECO:0000313" key="2">
    <source>
        <dbReference type="Proteomes" id="UP000301751"/>
    </source>
</evidence>
<dbReference type="SUPFAM" id="SSF51621">
    <property type="entry name" value="Phosphoenolpyruvate/pyruvate domain"/>
    <property type="match status" value="1"/>
</dbReference>
<dbReference type="Pfam" id="PF13714">
    <property type="entry name" value="PEP_mutase"/>
    <property type="match status" value="1"/>
</dbReference>
<dbReference type="AlphaFoldDB" id="A0A480AJS2"/>
<dbReference type="InterPro" id="IPR015813">
    <property type="entry name" value="Pyrv/PenolPyrv_kinase-like_dom"/>
</dbReference>
<comment type="caution">
    <text evidence="1">The sequence shown here is derived from an EMBL/GenBank/DDBJ whole genome shotgun (WGS) entry which is preliminary data.</text>
</comment>
<organism evidence="1 2">
    <name type="scientific">Pseudaquabacterium pictum</name>
    <dbReference type="NCBI Taxonomy" id="2315236"/>
    <lineage>
        <taxon>Bacteria</taxon>
        <taxon>Pseudomonadati</taxon>
        <taxon>Pseudomonadota</taxon>
        <taxon>Betaproteobacteria</taxon>
        <taxon>Burkholderiales</taxon>
        <taxon>Sphaerotilaceae</taxon>
        <taxon>Pseudaquabacterium</taxon>
    </lineage>
</organism>
<dbReference type="EMBL" id="BJCL01000002">
    <property type="protein sequence ID" value="GCL61791.1"/>
    <property type="molecule type" value="Genomic_DNA"/>
</dbReference>
<dbReference type="Gene3D" id="3.20.20.60">
    <property type="entry name" value="Phosphoenolpyruvate-binding domains"/>
    <property type="match status" value="1"/>
</dbReference>
<dbReference type="OrthoDB" id="9785398at2"/>
<keyword evidence="1" id="KW-0456">Lyase</keyword>
<dbReference type="InterPro" id="IPR039556">
    <property type="entry name" value="ICL/PEPM"/>
</dbReference>
<dbReference type="GO" id="GO:0016829">
    <property type="term" value="F:lyase activity"/>
    <property type="evidence" value="ECO:0007669"/>
    <property type="project" value="UniProtKB-KW"/>
</dbReference>
<dbReference type="PANTHER" id="PTHR42905:SF16">
    <property type="entry name" value="CARBOXYPHOSPHONOENOLPYRUVATE PHOSPHONOMUTASE-LIKE PROTEIN (AFU_ORTHOLOGUE AFUA_5G07230)"/>
    <property type="match status" value="1"/>
</dbReference>
<dbReference type="RefSeq" id="WP_137731559.1">
    <property type="nucleotide sequence ID" value="NZ_BJCL01000002.1"/>
</dbReference>
<dbReference type="Gene3D" id="6.10.250.2750">
    <property type="match status" value="1"/>
</dbReference>
<gene>
    <name evidence="1" type="ORF">AQPW35_08720</name>
</gene>
<name>A0A480AJS2_9BURK</name>
<protein>
    <submittedName>
        <fullName evidence="1">2-methylisocitrate lyase</fullName>
    </submittedName>
</protein>
<proteinExistence type="predicted"/>
<sequence length="280" mass="28662">MTADRPSIAAKRQNFRALHASGCFVLPNPWDVGSARWLQGLGFQALASTSSGLAWSLGAADNRLSRQQVLNHLHTLVDATDLPVNADFENGFGADATAVADSVRLAVATGVAGLSIEDSTGDATAPLFALEVAVQRLRAARAAIDAAGGEVLLVGRAECFLVGQPDIDTTITRLQAYAAAGADVLYAPGIQQPEHIRAVVAAVAPKPVNLLVGSPSPMAVADIAALGVRRISVGGALARSAWGGFQRAAQALAEGRFDGFAGAAAGSGLNGFFGPDATRR</sequence>
<reference evidence="2" key="1">
    <citation type="submission" date="2019-03" db="EMBL/GenBank/DDBJ databases">
        <title>Aquabacterium pictum sp.nov., the first bacteriochlorophyll a-containing freshwater bacterium in the genus Aquabacterium of the class Betaproteobacteria.</title>
        <authorList>
            <person name="Hirose S."/>
            <person name="Tank M."/>
            <person name="Hara E."/>
            <person name="Tamaki H."/>
            <person name="Takaichi S."/>
            <person name="Haruta S."/>
            <person name="Hanada S."/>
        </authorList>
    </citation>
    <scope>NUCLEOTIDE SEQUENCE [LARGE SCALE GENOMIC DNA]</scope>
    <source>
        <strain evidence="2">W35</strain>
    </source>
</reference>
<dbReference type="CDD" id="cd00377">
    <property type="entry name" value="ICL_PEPM"/>
    <property type="match status" value="1"/>
</dbReference>